<accession>A0AAD8WHQ7</accession>
<dbReference type="EMBL" id="JAUUTY010000003">
    <property type="protein sequence ID" value="KAK1660655.1"/>
    <property type="molecule type" value="Genomic_DNA"/>
</dbReference>
<evidence type="ECO:0000256" key="1">
    <source>
        <dbReference type="SAM" id="MobiDB-lite"/>
    </source>
</evidence>
<dbReference type="AlphaFoldDB" id="A0AAD8WHQ7"/>
<protein>
    <submittedName>
        <fullName evidence="2">Uncharacterized protein</fullName>
    </submittedName>
</protein>
<evidence type="ECO:0000313" key="3">
    <source>
        <dbReference type="Proteomes" id="UP001231189"/>
    </source>
</evidence>
<reference evidence="2" key="1">
    <citation type="submission" date="2023-07" db="EMBL/GenBank/DDBJ databases">
        <title>A chromosome-level genome assembly of Lolium multiflorum.</title>
        <authorList>
            <person name="Chen Y."/>
            <person name="Copetti D."/>
            <person name="Kolliker R."/>
            <person name="Studer B."/>
        </authorList>
    </citation>
    <scope>NUCLEOTIDE SEQUENCE</scope>
    <source>
        <strain evidence="2">02402/16</strain>
        <tissue evidence="2">Leaf</tissue>
    </source>
</reference>
<gene>
    <name evidence="2" type="ORF">QYE76_048814</name>
</gene>
<organism evidence="2 3">
    <name type="scientific">Lolium multiflorum</name>
    <name type="common">Italian ryegrass</name>
    <name type="synonym">Lolium perenne subsp. multiflorum</name>
    <dbReference type="NCBI Taxonomy" id="4521"/>
    <lineage>
        <taxon>Eukaryota</taxon>
        <taxon>Viridiplantae</taxon>
        <taxon>Streptophyta</taxon>
        <taxon>Embryophyta</taxon>
        <taxon>Tracheophyta</taxon>
        <taxon>Spermatophyta</taxon>
        <taxon>Magnoliopsida</taxon>
        <taxon>Liliopsida</taxon>
        <taxon>Poales</taxon>
        <taxon>Poaceae</taxon>
        <taxon>BOP clade</taxon>
        <taxon>Pooideae</taxon>
        <taxon>Poodae</taxon>
        <taxon>Poeae</taxon>
        <taxon>Poeae Chloroplast Group 2 (Poeae type)</taxon>
        <taxon>Loliodinae</taxon>
        <taxon>Loliinae</taxon>
        <taxon>Lolium</taxon>
    </lineage>
</organism>
<dbReference type="Proteomes" id="UP001231189">
    <property type="component" value="Unassembled WGS sequence"/>
</dbReference>
<feature type="region of interest" description="Disordered" evidence="1">
    <location>
        <begin position="1"/>
        <end position="20"/>
    </location>
</feature>
<proteinExistence type="predicted"/>
<comment type="caution">
    <text evidence="2">The sequence shown here is derived from an EMBL/GenBank/DDBJ whole genome shotgun (WGS) entry which is preliminary data.</text>
</comment>
<sequence length="124" mass="13590">MDSPMKDRGGAPMSRRASRRLVRRRARALLGWRAQRSVEPAARLSRVADGCFHAGEVVHGVRTWRRSAAVLRSVADVDQTVASPHPAPGRRRAGTFTTQTALLTEQGWGVCGAGPREKRCWFGG</sequence>
<keyword evidence="3" id="KW-1185">Reference proteome</keyword>
<evidence type="ECO:0000313" key="2">
    <source>
        <dbReference type="EMBL" id="KAK1660655.1"/>
    </source>
</evidence>
<name>A0AAD8WHQ7_LOLMU</name>